<keyword evidence="1" id="KW-1133">Transmembrane helix</keyword>
<keyword evidence="1" id="KW-0812">Transmembrane</keyword>
<keyword evidence="3" id="KW-1185">Reference proteome</keyword>
<feature type="transmembrane region" description="Helical" evidence="1">
    <location>
        <begin position="123"/>
        <end position="142"/>
    </location>
</feature>
<dbReference type="OrthoDB" id="2872424at2"/>
<organism evidence="2 3">
    <name type="scientific">Neobacillus cucumis</name>
    <dbReference type="NCBI Taxonomy" id="1740721"/>
    <lineage>
        <taxon>Bacteria</taxon>
        <taxon>Bacillati</taxon>
        <taxon>Bacillota</taxon>
        <taxon>Bacilli</taxon>
        <taxon>Bacillales</taxon>
        <taxon>Bacillaceae</taxon>
        <taxon>Neobacillus</taxon>
    </lineage>
</organism>
<keyword evidence="1" id="KW-0472">Membrane</keyword>
<accession>A0A2N5HA19</accession>
<proteinExistence type="predicted"/>
<dbReference type="Proteomes" id="UP000234950">
    <property type="component" value="Unassembled WGS sequence"/>
</dbReference>
<gene>
    <name evidence="2" type="ORF">CVD27_20390</name>
</gene>
<evidence type="ECO:0000313" key="3">
    <source>
        <dbReference type="Proteomes" id="UP000234950"/>
    </source>
</evidence>
<comment type="caution">
    <text evidence="2">The sequence shown here is derived from an EMBL/GenBank/DDBJ whole genome shotgun (WGS) entry which is preliminary data.</text>
</comment>
<evidence type="ECO:0008006" key="4">
    <source>
        <dbReference type="Google" id="ProtNLM"/>
    </source>
</evidence>
<dbReference type="AlphaFoldDB" id="A0A2N5HA19"/>
<dbReference type="EMBL" id="PGVE01000074">
    <property type="protein sequence ID" value="PLS02355.1"/>
    <property type="molecule type" value="Genomic_DNA"/>
</dbReference>
<evidence type="ECO:0000313" key="2">
    <source>
        <dbReference type="EMBL" id="PLS02355.1"/>
    </source>
</evidence>
<protein>
    <recommendedName>
        <fullName evidence="4">Gram-positive cocci surface proteins LPxTG domain-containing protein</fullName>
    </recommendedName>
</protein>
<sequence>MLNGKNPESLPSAQKVKVLRLFLDSVKLAHLQASVVDEQGNPIDILTYKAGSSTLVIQLKDLKGNVLATIDPKKEDLNPGAILTKINALVTAVNAKKQLDQEKGFVPMPAGDLPNTATNDPEYIALGVLLMLMGGIAAVPAVRQIRKSNEVVEA</sequence>
<reference evidence="2 3" key="1">
    <citation type="submission" date="2017-11" db="EMBL/GenBank/DDBJ databases">
        <title>Comparitive Functional Genomics of Dry Heat Resistant strains isolated from the Viking Spacecraft.</title>
        <authorList>
            <person name="Seuylemezian A."/>
            <person name="Cooper K."/>
            <person name="Vaishampayan P."/>
        </authorList>
    </citation>
    <scope>NUCLEOTIDE SEQUENCE [LARGE SCALE GENOMIC DNA]</scope>
    <source>
        <strain evidence="2 3">V32-6</strain>
    </source>
</reference>
<name>A0A2N5HA19_9BACI</name>
<evidence type="ECO:0000256" key="1">
    <source>
        <dbReference type="SAM" id="Phobius"/>
    </source>
</evidence>